<evidence type="ECO:0000256" key="1">
    <source>
        <dbReference type="SAM" id="MobiDB-lite"/>
    </source>
</evidence>
<evidence type="ECO:0000313" key="3">
    <source>
        <dbReference type="Proteomes" id="UP000729402"/>
    </source>
</evidence>
<feature type="region of interest" description="Disordered" evidence="1">
    <location>
        <begin position="82"/>
        <end position="142"/>
    </location>
</feature>
<gene>
    <name evidence="2" type="ORF">GUJ93_ZPchr0011g27516</name>
</gene>
<feature type="compositionally biased region" description="Low complexity" evidence="1">
    <location>
        <begin position="1"/>
        <end position="19"/>
    </location>
</feature>
<reference evidence="2" key="2">
    <citation type="submission" date="2021-02" db="EMBL/GenBank/DDBJ databases">
        <authorList>
            <person name="Kimball J.A."/>
            <person name="Haas M.W."/>
            <person name="Macchietto M."/>
            <person name="Kono T."/>
            <person name="Duquette J."/>
            <person name="Shao M."/>
        </authorList>
    </citation>
    <scope>NUCLEOTIDE SEQUENCE</scope>
    <source>
        <tissue evidence="2">Fresh leaf tissue</tissue>
    </source>
</reference>
<evidence type="ECO:0000313" key="2">
    <source>
        <dbReference type="EMBL" id="KAG8091084.1"/>
    </source>
</evidence>
<comment type="caution">
    <text evidence="2">The sequence shown here is derived from an EMBL/GenBank/DDBJ whole genome shotgun (WGS) entry which is preliminary data.</text>
</comment>
<proteinExistence type="predicted"/>
<dbReference type="EMBL" id="JAAALK010000081">
    <property type="protein sequence ID" value="KAG8091084.1"/>
    <property type="molecule type" value="Genomic_DNA"/>
</dbReference>
<accession>A0A8J5WM92</accession>
<protein>
    <submittedName>
        <fullName evidence="2">Uncharacterized protein</fullName>
    </submittedName>
</protein>
<organism evidence="2 3">
    <name type="scientific">Zizania palustris</name>
    <name type="common">Northern wild rice</name>
    <dbReference type="NCBI Taxonomy" id="103762"/>
    <lineage>
        <taxon>Eukaryota</taxon>
        <taxon>Viridiplantae</taxon>
        <taxon>Streptophyta</taxon>
        <taxon>Embryophyta</taxon>
        <taxon>Tracheophyta</taxon>
        <taxon>Spermatophyta</taxon>
        <taxon>Magnoliopsida</taxon>
        <taxon>Liliopsida</taxon>
        <taxon>Poales</taxon>
        <taxon>Poaceae</taxon>
        <taxon>BOP clade</taxon>
        <taxon>Oryzoideae</taxon>
        <taxon>Oryzeae</taxon>
        <taxon>Zizaniinae</taxon>
        <taxon>Zizania</taxon>
    </lineage>
</organism>
<dbReference type="Proteomes" id="UP000729402">
    <property type="component" value="Unassembled WGS sequence"/>
</dbReference>
<feature type="region of interest" description="Disordered" evidence="1">
    <location>
        <begin position="1"/>
        <end position="37"/>
    </location>
</feature>
<name>A0A8J5WM92_ZIZPA</name>
<dbReference type="AlphaFoldDB" id="A0A8J5WM92"/>
<keyword evidence="3" id="KW-1185">Reference proteome</keyword>
<sequence>MPLRPPSASAAPPLCHLLPRTVSPSAPSSSNTGPKLPCRSTIGLEALRPGLTWLASSPSAAPPTGLEHCSTMVSDCRERVEQVEAEGPKSLAAYRREEDAEKHAEATTRKAENHHHAIQYTSRPPSSRCPRSKGRKSITGDG</sequence>
<feature type="compositionally biased region" description="Basic and acidic residues" evidence="1">
    <location>
        <begin position="94"/>
        <end position="115"/>
    </location>
</feature>
<reference evidence="2" key="1">
    <citation type="journal article" date="2021" name="bioRxiv">
        <title>Whole Genome Assembly and Annotation of Northern Wild Rice, Zizania palustris L., Supports a Whole Genome Duplication in the Zizania Genus.</title>
        <authorList>
            <person name="Haas M."/>
            <person name="Kono T."/>
            <person name="Macchietto M."/>
            <person name="Millas R."/>
            <person name="McGilp L."/>
            <person name="Shao M."/>
            <person name="Duquette J."/>
            <person name="Hirsch C.N."/>
            <person name="Kimball J."/>
        </authorList>
    </citation>
    <scope>NUCLEOTIDE SEQUENCE</scope>
    <source>
        <tissue evidence="2">Fresh leaf tissue</tissue>
    </source>
</reference>
<feature type="compositionally biased region" description="Polar residues" evidence="1">
    <location>
        <begin position="22"/>
        <end position="33"/>
    </location>
</feature>